<dbReference type="Proteomes" id="UP001146120">
    <property type="component" value="Unassembled WGS sequence"/>
</dbReference>
<feature type="coiled-coil region" evidence="1">
    <location>
        <begin position="171"/>
        <end position="198"/>
    </location>
</feature>
<keyword evidence="3" id="KW-1185">Reference proteome</keyword>
<evidence type="ECO:0000256" key="1">
    <source>
        <dbReference type="SAM" id="Coils"/>
    </source>
</evidence>
<gene>
    <name evidence="2" type="ORF">N0F65_003348</name>
</gene>
<dbReference type="AlphaFoldDB" id="A0AAV2Z6X1"/>
<comment type="caution">
    <text evidence="2">The sequence shown here is derived from an EMBL/GenBank/DDBJ whole genome shotgun (WGS) entry which is preliminary data.</text>
</comment>
<sequence>MIVTVKCLGIRVTDDTIKSFGPAGIEIPRVVVISFLKETLVGAAGPHSLLLEQHDDTQELKLVLRFSAVYSPTYTFPLSPVEVSPEEMLRASIRDLREDMGDMKDAMHAMHNITEAQDNAASAMQQQVADLAAQVRTLQSTLAAQQITAAVEKAKLQEEMAALCASQNALLVQERTLLRRMKDEIASLRAELNQRTQASNRCRALTVSAGPTD</sequence>
<dbReference type="EMBL" id="DAKRPA010000023">
    <property type="protein sequence ID" value="DBA03101.1"/>
    <property type="molecule type" value="Genomic_DNA"/>
</dbReference>
<name>A0AAV2Z6X1_9STRA</name>
<keyword evidence="1" id="KW-0175">Coiled coil</keyword>
<protein>
    <submittedName>
        <fullName evidence="2">Uncharacterized protein</fullName>
    </submittedName>
</protein>
<organism evidence="2 3">
    <name type="scientific">Lagenidium giganteum</name>
    <dbReference type="NCBI Taxonomy" id="4803"/>
    <lineage>
        <taxon>Eukaryota</taxon>
        <taxon>Sar</taxon>
        <taxon>Stramenopiles</taxon>
        <taxon>Oomycota</taxon>
        <taxon>Peronosporomycetes</taxon>
        <taxon>Pythiales</taxon>
        <taxon>Pythiaceae</taxon>
    </lineage>
</organism>
<proteinExistence type="predicted"/>
<reference evidence="2" key="2">
    <citation type="journal article" date="2023" name="Microbiol Resour">
        <title>Decontamination and Annotation of the Draft Genome Sequence of the Oomycete Lagenidium giganteum ARSEF 373.</title>
        <authorList>
            <person name="Morgan W.R."/>
            <person name="Tartar A."/>
        </authorList>
    </citation>
    <scope>NUCLEOTIDE SEQUENCE</scope>
    <source>
        <strain evidence="2">ARSEF 373</strain>
    </source>
</reference>
<evidence type="ECO:0000313" key="3">
    <source>
        <dbReference type="Proteomes" id="UP001146120"/>
    </source>
</evidence>
<reference evidence="2" key="1">
    <citation type="submission" date="2022-11" db="EMBL/GenBank/DDBJ databases">
        <authorList>
            <person name="Morgan W.R."/>
            <person name="Tartar A."/>
        </authorList>
    </citation>
    <scope>NUCLEOTIDE SEQUENCE</scope>
    <source>
        <strain evidence="2">ARSEF 373</strain>
    </source>
</reference>
<accession>A0AAV2Z6X1</accession>
<evidence type="ECO:0000313" key="2">
    <source>
        <dbReference type="EMBL" id="DBA03101.1"/>
    </source>
</evidence>